<dbReference type="InterPro" id="IPR001466">
    <property type="entry name" value="Beta-lactam-related"/>
</dbReference>
<organism evidence="3 4">
    <name type="scientific">Phenylobacterium kunshanense</name>
    <dbReference type="NCBI Taxonomy" id="1445034"/>
    <lineage>
        <taxon>Bacteria</taxon>
        <taxon>Pseudomonadati</taxon>
        <taxon>Pseudomonadota</taxon>
        <taxon>Alphaproteobacteria</taxon>
        <taxon>Caulobacterales</taxon>
        <taxon>Caulobacteraceae</taxon>
        <taxon>Phenylobacterium</taxon>
    </lineage>
</organism>
<proteinExistence type="predicted"/>
<dbReference type="OrthoDB" id="5377981at2"/>
<gene>
    <name evidence="3" type="ORF">DJ019_18860</name>
</gene>
<feature type="chain" id="PRO_5016272826" evidence="1">
    <location>
        <begin position="18"/>
        <end position="406"/>
    </location>
</feature>
<dbReference type="Proteomes" id="UP000249524">
    <property type="component" value="Unassembled WGS sequence"/>
</dbReference>
<keyword evidence="1" id="KW-0732">Signal</keyword>
<dbReference type="Gene3D" id="3.40.710.10">
    <property type="entry name" value="DD-peptidase/beta-lactamase superfamily"/>
    <property type="match status" value="1"/>
</dbReference>
<reference evidence="3 4" key="1">
    <citation type="submission" date="2018-05" db="EMBL/GenBank/DDBJ databases">
        <authorList>
            <person name="Lanie J.A."/>
            <person name="Ng W.-L."/>
            <person name="Kazmierczak K.M."/>
            <person name="Andrzejewski T.M."/>
            <person name="Davidsen T.M."/>
            <person name="Wayne K.J."/>
            <person name="Tettelin H."/>
            <person name="Glass J.I."/>
            <person name="Rusch D."/>
            <person name="Podicherti R."/>
            <person name="Tsui H.-C.T."/>
            <person name="Winkler M.E."/>
        </authorList>
    </citation>
    <scope>NUCLEOTIDE SEQUENCE [LARGE SCALE GENOMIC DNA]</scope>
    <source>
        <strain evidence="3 4">BUT-10</strain>
    </source>
</reference>
<keyword evidence="4" id="KW-1185">Reference proteome</keyword>
<name>A0A328B6N3_9CAUL</name>
<feature type="signal peptide" evidence="1">
    <location>
        <begin position="1"/>
        <end position="17"/>
    </location>
</feature>
<dbReference type="GO" id="GO:0016787">
    <property type="term" value="F:hydrolase activity"/>
    <property type="evidence" value="ECO:0007669"/>
    <property type="project" value="UniProtKB-KW"/>
</dbReference>
<evidence type="ECO:0000313" key="4">
    <source>
        <dbReference type="Proteomes" id="UP000249524"/>
    </source>
</evidence>
<sequence length="406" mass="43695">MLGAMGLGASAALPAWAKIAVQPAASAGFTAAGIADLNAKMHALVDQQKLAGVVTLLARKGKVVNLDAYGRQDASAPAPMTTDSIFRIASMTKPVVGVAMMQLWEQGRWKLDDPVAKHIPEFAGLKVKTDAGLADQARPMTMAQLMSHTAGFGVSSVYEKDNLRETDLQGMVDKLAKLPLVSQPGTDWAYGPCVDLQGYVVQKLSGKSLDRYLQDHIFTPLKMPDTQFWVDPSKTARVVRMHTYDPAGKIVAADFPIRTSPPRFLSGGGGLVSTAPDYYRFCQALLQGGELEGARILKPDTVKLMRKSVLQQGVGVDLYGPVQKGLGFGMDFAVHERPAESGLPHGQDSYWWGGAFGTWFWIDPTHDIVFVGMIQNLDGSIPGRGTPAVRDISPAAVYAALAERKT</sequence>
<evidence type="ECO:0000259" key="2">
    <source>
        <dbReference type="Pfam" id="PF00144"/>
    </source>
</evidence>
<dbReference type="PANTHER" id="PTHR43283">
    <property type="entry name" value="BETA-LACTAMASE-RELATED"/>
    <property type="match status" value="1"/>
</dbReference>
<evidence type="ECO:0000313" key="3">
    <source>
        <dbReference type="EMBL" id="RAK62557.1"/>
    </source>
</evidence>
<dbReference type="EMBL" id="QFYS01000011">
    <property type="protein sequence ID" value="RAK62557.1"/>
    <property type="molecule type" value="Genomic_DNA"/>
</dbReference>
<accession>A0A328B6N3</accession>
<evidence type="ECO:0000256" key="1">
    <source>
        <dbReference type="SAM" id="SignalP"/>
    </source>
</evidence>
<comment type="caution">
    <text evidence="3">The sequence shown here is derived from an EMBL/GenBank/DDBJ whole genome shotgun (WGS) entry which is preliminary data.</text>
</comment>
<protein>
    <submittedName>
        <fullName evidence="3">Serine hydrolase</fullName>
    </submittedName>
</protein>
<dbReference type="Pfam" id="PF00144">
    <property type="entry name" value="Beta-lactamase"/>
    <property type="match status" value="1"/>
</dbReference>
<dbReference type="SUPFAM" id="SSF56601">
    <property type="entry name" value="beta-lactamase/transpeptidase-like"/>
    <property type="match status" value="1"/>
</dbReference>
<dbReference type="PANTHER" id="PTHR43283:SF3">
    <property type="entry name" value="BETA-LACTAMASE FAMILY PROTEIN (AFU_ORTHOLOGUE AFUA_5G07500)"/>
    <property type="match status" value="1"/>
</dbReference>
<dbReference type="InterPro" id="IPR050789">
    <property type="entry name" value="Diverse_Enzym_Activities"/>
</dbReference>
<feature type="domain" description="Beta-lactamase-related" evidence="2">
    <location>
        <begin position="38"/>
        <end position="377"/>
    </location>
</feature>
<dbReference type="AlphaFoldDB" id="A0A328B6N3"/>
<dbReference type="InterPro" id="IPR012338">
    <property type="entry name" value="Beta-lactam/transpept-like"/>
</dbReference>
<keyword evidence="3" id="KW-0378">Hydrolase</keyword>